<comment type="caution">
    <text evidence="1">The sequence shown here is derived from an EMBL/GenBank/DDBJ whole genome shotgun (WGS) entry which is preliminary data.</text>
</comment>
<evidence type="ECO:0000313" key="2">
    <source>
        <dbReference type="Proteomes" id="UP000315914"/>
    </source>
</evidence>
<gene>
    <name evidence="1" type="ORF">FBZ95_106155</name>
</gene>
<protein>
    <submittedName>
        <fullName evidence="1">Uncharacterized protein</fullName>
    </submittedName>
</protein>
<proteinExistence type="predicted"/>
<name>A0A560JVU9_9BRAD</name>
<dbReference type="AlphaFoldDB" id="A0A560JVU9"/>
<sequence>MGSYAGRLRCFKVALLIADHEASIDIHRMPLQQRSNHPRLRLTTVAEDTVALNQAVGMVGTKFERVNMGTNSSKLTRHPFVQIANMPFLIKPPRDSGLVRHDKRKITGVIDCLYRLLGSFHPPDLVRIKSIAIVLVEDAIAIKKYCRTHQAHQPALEGTPIFRRSRLLLLTVRNDQNTRTPFDSTNPMRRHDSGEL</sequence>
<accession>A0A560JVU9</accession>
<keyword evidence="2" id="KW-1185">Reference proteome</keyword>
<dbReference type="EMBL" id="VITW01000006">
    <property type="protein sequence ID" value="TWB72440.1"/>
    <property type="molecule type" value="Genomic_DNA"/>
</dbReference>
<reference evidence="1 2" key="1">
    <citation type="submission" date="2019-06" db="EMBL/GenBank/DDBJ databases">
        <title>Genomic Encyclopedia of Type Strains, Phase IV (KMG-V): Genome sequencing to study the core and pangenomes of soil and plant-associated prokaryotes.</title>
        <authorList>
            <person name="Whitman W."/>
        </authorList>
    </citation>
    <scope>NUCLEOTIDE SEQUENCE [LARGE SCALE GENOMIC DNA]</scope>
    <source>
        <strain evidence="1 2">BR 10556</strain>
    </source>
</reference>
<dbReference type="Proteomes" id="UP000315914">
    <property type="component" value="Unassembled WGS sequence"/>
</dbReference>
<evidence type="ECO:0000313" key="1">
    <source>
        <dbReference type="EMBL" id="TWB72440.1"/>
    </source>
</evidence>
<organism evidence="1 2">
    <name type="scientific">Bradyrhizobium sacchari</name>
    <dbReference type="NCBI Taxonomy" id="1399419"/>
    <lineage>
        <taxon>Bacteria</taxon>
        <taxon>Pseudomonadati</taxon>
        <taxon>Pseudomonadota</taxon>
        <taxon>Alphaproteobacteria</taxon>
        <taxon>Hyphomicrobiales</taxon>
        <taxon>Nitrobacteraceae</taxon>
        <taxon>Bradyrhizobium</taxon>
    </lineage>
</organism>